<dbReference type="RefSeq" id="WP_055219470.1">
    <property type="nucleotide sequence ID" value="NZ_CAXSRP010000004.1"/>
</dbReference>
<evidence type="ECO:0000313" key="9">
    <source>
        <dbReference type="EMBL" id="NSE16360.1"/>
    </source>
</evidence>
<reference evidence="9" key="3">
    <citation type="submission" date="2020-02" db="EMBL/GenBank/DDBJ databases">
        <authorList>
            <person name="Littmann E."/>
            <person name="Sorbara M."/>
        </authorList>
    </citation>
    <scope>NUCLEOTIDE SEQUENCE</scope>
    <source>
        <strain evidence="9">MSK.14.54</strain>
    </source>
</reference>
<keyword evidence="12" id="KW-1185">Reference proteome</keyword>
<dbReference type="InterPro" id="IPR050188">
    <property type="entry name" value="RluA_PseudoU_synthase"/>
</dbReference>
<comment type="function">
    <text evidence="4">Responsible for synthesis of pseudouridine from uracil.</text>
</comment>
<gene>
    <name evidence="6" type="primary">rluD_1</name>
    <name evidence="6" type="ORF">ERS852406_01666</name>
    <name evidence="7" type="ORF">ERS852498_00467</name>
    <name evidence="9" type="ORF">G5B05_08060</name>
    <name evidence="8" type="ORF">JTJ23_07835</name>
</gene>
<dbReference type="Proteomes" id="UP000737612">
    <property type="component" value="Unassembled WGS sequence"/>
</dbReference>
<reference evidence="9 12" key="2">
    <citation type="journal article" date="2020" name="Cell Host Microbe">
        <title>Functional and Genomic Variation between Human-Derived Isolates of Lachnospiraceae Reveals Inter- and Intra-Species Diversity.</title>
        <authorList>
            <person name="Sorbara M.T."/>
            <person name="Littmann E.R."/>
            <person name="Fontana E."/>
            <person name="Moody T.U."/>
            <person name="Kohout C.E."/>
            <person name="Gjonbalaj M."/>
            <person name="Eaton V."/>
            <person name="Seok R."/>
            <person name="Leiner I.M."/>
            <person name="Pamer E.G."/>
        </authorList>
    </citation>
    <scope>NUCLEOTIDE SEQUENCE [LARGE SCALE GENOMIC DNA]</scope>
    <source>
        <strain evidence="9 12">MSK.14.54</strain>
    </source>
</reference>
<dbReference type="STRING" id="1150298.ERS852406_01666"/>
<feature type="domain" description="Pseudouridine synthase RsuA/RluA-like" evidence="5">
    <location>
        <begin position="91"/>
        <end position="241"/>
    </location>
</feature>
<evidence type="ECO:0000313" key="10">
    <source>
        <dbReference type="Proteomes" id="UP000095706"/>
    </source>
</evidence>
<dbReference type="EMBL" id="CYYV01000007">
    <property type="protein sequence ID" value="CUO29485.1"/>
    <property type="molecule type" value="Genomic_DNA"/>
</dbReference>
<dbReference type="OrthoDB" id="9807829at2"/>
<evidence type="ECO:0000256" key="4">
    <source>
        <dbReference type="RuleBase" id="RU362028"/>
    </source>
</evidence>
<evidence type="ECO:0000256" key="3">
    <source>
        <dbReference type="PIRSR" id="PIRSR606225-1"/>
    </source>
</evidence>
<dbReference type="Proteomes" id="UP000768180">
    <property type="component" value="Unassembled WGS sequence"/>
</dbReference>
<comment type="catalytic activity">
    <reaction evidence="1 4">
        <text>a uridine in RNA = a pseudouridine in RNA</text>
        <dbReference type="Rhea" id="RHEA:48348"/>
        <dbReference type="Rhea" id="RHEA-COMP:12068"/>
        <dbReference type="Rhea" id="RHEA-COMP:12069"/>
        <dbReference type="ChEBI" id="CHEBI:65314"/>
        <dbReference type="ChEBI" id="CHEBI:65315"/>
    </reaction>
</comment>
<reference evidence="8" key="4">
    <citation type="submission" date="2021-02" db="EMBL/GenBank/DDBJ databases">
        <title>Metagenome-assembled genomes from human diarrheal sample B26.</title>
        <authorList>
            <person name="Ateba T.P."/>
            <person name="Alayande K.A."/>
            <person name="Mwanza M."/>
        </authorList>
    </citation>
    <scope>NUCLEOTIDE SEQUENCE</scope>
    <source>
        <strain evidence="8">06WH</strain>
    </source>
</reference>
<dbReference type="Proteomes" id="UP000095706">
    <property type="component" value="Unassembled WGS sequence"/>
</dbReference>
<dbReference type="GO" id="GO:0140098">
    <property type="term" value="F:catalytic activity, acting on RNA"/>
    <property type="evidence" value="ECO:0007669"/>
    <property type="project" value="UniProtKB-ARBA"/>
</dbReference>
<evidence type="ECO:0000256" key="2">
    <source>
        <dbReference type="ARBA" id="ARBA00010876"/>
    </source>
</evidence>
<dbReference type="InterPro" id="IPR020103">
    <property type="entry name" value="PsdUridine_synth_cat_dom_sf"/>
</dbReference>
<dbReference type="EMBL" id="JAAITQ010000012">
    <property type="protein sequence ID" value="NSE16360.1"/>
    <property type="molecule type" value="Genomic_DNA"/>
</dbReference>
<dbReference type="PROSITE" id="PS01129">
    <property type="entry name" value="PSI_RLU"/>
    <property type="match status" value="1"/>
</dbReference>
<dbReference type="Gene3D" id="3.30.2350.10">
    <property type="entry name" value="Pseudouridine synthase"/>
    <property type="match status" value="1"/>
</dbReference>
<dbReference type="GO" id="GO:0000455">
    <property type="term" value="P:enzyme-directed rRNA pseudouridine synthesis"/>
    <property type="evidence" value="ECO:0007669"/>
    <property type="project" value="TreeGrafter"/>
</dbReference>
<dbReference type="EMBL" id="JAFHBD010000032">
    <property type="protein sequence ID" value="MBN2953500.1"/>
    <property type="molecule type" value="Genomic_DNA"/>
</dbReference>
<dbReference type="InterPro" id="IPR006145">
    <property type="entry name" value="PsdUridine_synth_RsuA/RluA"/>
</dbReference>
<evidence type="ECO:0000313" key="11">
    <source>
        <dbReference type="Proteomes" id="UP000095709"/>
    </source>
</evidence>
<evidence type="ECO:0000313" key="12">
    <source>
        <dbReference type="Proteomes" id="UP000768180"/>
    </source>
</evidence>
<dbReference type="CDD" id="cd02869">
    <property type="entry name" value="PseudoU_synth_RluA_like"/>
    <property type="match status" value="1"/>
</dbReference>
<dbReference type="Proteomes" id="UP000095709">
    <property type="component" value="Unassembled WGS sequence"/>
</dbReference>
<evidence type="ECO:0000313" key="6">
    <source>
        <dbReference type="EMBL" id="CUO29485.1"/>
    </source>
</evidence>
<dbReference type="AlphaFoldDB" id="A0A174DZL2"/>
<feature type="active site" evidence="3">
    <location>
        <position position="138"/>
    </location>
</feature>
<accession>A0A174DZL2</accession>
<dbReference type="NCBIfam" id="TIGR00005">
    <property type="entry name" value="rluA_subfam"/>
    <property type="match status" value="1"/>
</dbReference>
<dbReference type="PANTHER" id="PTHR21600:SF87">
    <property type="entry name" value="RNA PSEUDOURIDYLATE SYNTHASE DOMAIN-CONTAINING PROTEIN 1"/>
    <property type="match status" value="1"/>
</dbReference>
<evidence type="ECO:0000313" key="8">
    <source>
        <dbReference type="EMBL" id="MBN2953500.1"/>
    </source>
</evidence>
<dbReference type="GO" id="GO:0009982">
    <property type="term" value="F:pseudouridine synthase activity"/>
    <property type="evidence" value="ECO:0007669"/>
    <property type="project" value="InterPro"/>
</dbReference>
<dbReference type="GeneID" id="79856302"/>
<dbReference type="EMBL" id="CZAL01000002">
    <property type="protein sequence ID" value="CUO78376.1"/>
    <property type="molecule type" value="Genomic_DNA"/>
</dbReference>
<dbReference type="InterPro" id="IPR006224">
    <property type="entry name" value="PsdUridine_synth_RluA-like_CS"/>
</dbReference>
<name>A0A174DZL2_9FIRM</name>
<evidence type="ECO:0000259" key="5">
    <source>
        <dbReference type="Pfam" id="PF00849"/>
    </source>
</evidence>
<evidence type="ECO:0000256" key="1">
    <source>
        <dbReference type="ARBA" id="ARBA00000073"/>
    </source>
</evidence>
<proteinExistence type="inferred from homology"/>
<dbReference type="SUPFAM" id="SSF55120">
    <property type="entry name" value="Pseudouridine synthase"/>
    <property type="match status" value="1"/>
</dbReference>
<dbReference type="InterPro" id="IPR006225">
    <property type="entry name" value="PsdUridine_synth_RluC/D"/>
</dbReference>
<protein>
    <recommendedName>
        <fullName evidence="4">Pseudouridine synthase</fullName>
        <ecNumber evidence="4">5.4.99.-</ecNumber>
    </recommendedName>
</protein>
<dbReference type="Pfam" id="PF00849">
    <property type="entry name" value="PseudoU_synth_2"/>
    <property type="match status" value="1"/>
</dbReference>
<sequence>MGHRFTYVVSPEEERENLTVEWFLRRHGYSRHIITGLKRTEDGIFRNGVRAWTSQAVHAGDVIETHLVETEPSDGILPRPVPFSVVYEDDDILVVDKPADTPIHPSIGNYENTLANGIAWYFEQKGEPFVYRCINRLDRDTTGLIVLAKHALSAAVLSQAMRSREIHRTYQAFALGETAASGTIDAPIARLNGSLIQRTVDFASGERSVTHYRTLAHCSVFSHLELNLETGRTHQIRVHMAYIGHPLLGDTLYNKTPGTFPRQALHSASLSFVHPITGEPLNFHAPLPEDMQNLLT</sequence>
<comment type="similarity">
    <text evidence="2 4">Belongs to the pseudouridine synthase RluA family.</text>
</comment>
<dbReference type="GO" id="GO:0003723">
    <property type="term" value="F:RNA binding"/>
    <property type="evidence" value="ECO:0007669"/>
    <property type="project" value="InterPro"/>
</dbReference>
<reference evidence="10 11" key="1">
    <citation type="submission" date="2015-09" db="EMBL/GenBank/DDBJ databases">
        <authorList>
            <consortium name="Pathogen Informatics"/>
        </authorList>
    </citation>
    <scope>NUCLEOTIDE SEQUENCE [LARGE SCALE GENOMIC DNA]</scope>
    <source>
        <strain evidence="6 10">2789STDY5608849</strain>
        <strain evidence="7 11">2789STDY5834885</strain>
    </source>
</reference>
<organism evidence="6 10">
    <name type="scientific">Fusicatenibacter saccharivorans</name>
    <dbReference type="NCBI Taxonomy" id="1150298"/>
    <lineage>
        <taxon>Bacteria</taxon>
        <taxon>Bacillati</taxon>
        <taxon>Bacillota</taxon>
        <taxon>Clostridia</taxon>
        <taxon>Lachnospirales</taxon>
        <taxon>Lachnospiraceae</taxon>
        <taxon>Fusicatenibacter</taxon>
    </lineage>
</organism>
<keyword evidence="4 6" id="KW-0413">Isomerase</keyword>
<dbReference type="EC" id="5.4.99.-" evidence="4"/>
<evidence type="ECO:0000313" key="7">
    <source>
        <dbReference type="EMBL" id="CUO78376.1"/>
    </source>
</evidence>
<dbReference type="PANTHER" id="PTHR21600">
    <property type="entry name" value="MITOCHONDRIAL RNA PSEUDOURIDINE SYNTHASE"/>
    <property type="match status" value="1"/>
</dbReference>